<organism evidence="2">
    <name type="scientific">Spongospora subterranea</name>
    <dbReference type="NCBI Taxonomy" id="70186"/>
    <lineage>
        <taxon>Eukaryota</taxon>
        <taxon>Sar</taxon>
        <taxon>Rhizaria</taxon>
        <taxon>Endomyxa</taxon>
        <taxon>Phytomyxea</taxon>
        <taxon>Plasmodiophorida</taxon>
        <taxon>Plasmodiophoridae</taxon>
        <taxon>Spongospora</taxon>
    </lineage>
</organism>
<feature type="transmembrane region" description="Helical" evidence="1">
    <location>
        <begin position="30"/>
        <end position="52"/>
    </location>
</feature>
<keyword evidence="1" id="KW-0472">Membrane</keyword>
<keyword evidence="1" id="KW-0812">Transmembrane</keyword>
<accession>A0A0H5RH42</accession>
<evidence type="ECO:0000313" key="2">
    <source>
        <dbReference type="EMBL" id="CRZ12862.1"/>
    </source>
</evidence>
<reference evidence="2" key="1">
    <citation type="submission" date="2015-04" db="EMBL/GenBank/DDBJ databases">
        <title>The genome sequence of the plant pathogenic Rhizarian Plasmodiophora brassicae reveals insights in its biotrophic life cycle and the origin of chitin synthesis.</title>
        <authorList>
            <person name="Schwelm A."/>
            <person name="Fogelqvist J."/>
            <person name="Knaust A."/>
            <person name="Julke S."/>
            <person name="Lilja T."/>
            <person name="Dhandapani V."/>
            <person name="Bonilla-Rosso G."/>
            <person name="Karlsson M."/>
            <person name="Shevchenko A."/>
            <person name="Choi S.R."/>
            <person name="Kim H.G."/>
            <person name="Park J.Y."/>
            <person name="Lim Y.P."/>
            <person name="Ludwig-Muller J."/>
            <person name="Dixelius C."/>
        </authorList>
    </citation>
    <scope>NUCLEOTIDE SEQUENCE</scope>
    <source>
        <tissue evidence="2">Potato root galls</tissue>
    </source>
</reference>
<name>A0A0H5RH42_9EUKA</name>
<feature type="non-terminal residue" evidence="2">
    <location>
        <position position="110"/>
    </location>
</feature>
<evidence type="ECO:0000256" key="1">
    <source>
        <dbReference type="SAM" id="Phobius"/>
    </source>
</evidence>
<feature type="transmembrane region" description="Helical" evidence="1">
    <location>
        <begin position="72"/>
        <end position="96"/>
    </location>
</feature>
<keyword evidence="1" id="KW-1133">Transmembrane helix</keyword>
<dbReference type="EMBL" id="HACM01012420">
    <property type="protein sequence ID" value="CRZ12862.1"/>
    <property type="molecule type" value="Transcribed_RNA"/>
</dbReference>
<protein>
    <submittedName>
        <fullName evidence="2">Uncharacterized protein</fullName>
    </submittedName>
</protein>
<sequence>ASVLIVPMSFPKGIPYAVTSFLSVKVIKSIFPYFNLMQYLSCVGPVTFFFSIDNSLVESSSSCLKFSTVSDNVLVLHVSFYIMHVIWSFCYIYGVISRAWNIISGTPMIS</sequence>
<proteinExistence type="predicted"/>
<dbReference type="AlphaFoldDB" id="A0A0H5RH42"/>
<feature type="non-terminal residue" evidence="2">
    <location>
        <position position="1"/>
    </location>
</feature>